<feature type="compositionally biased region" description="Polar residues" evidence="2">
    <location>
        <begin position="181"/>
        <end position="192"/>
    </location>
</feature>
<accession>A0A9P6TWM6</accession>
<feature type="domain" description="DEP" evidence="4">
    <location>
        <begin position="214"/>
        <end position="294"/>
    </location>
</feature>
<evidence type="ECO:0000259" key="4">
    <source>
        <dbReference type="PROSITE" id="PS50186"/>
    </source>
</evidence>
<feature type="region of interest" description="Disordered" evidence="2">
    <location>
        <begin position="489"/>
        <end position="513"/>
    </location>
</feature>
<evidence type="ECO:0000256" key="2">
    <source>
        <dbReference type="SAM" id="MobiDB-lite"/>
    </source>
</evidence>
<feature type="region of interest" description="Disordered" evidence="2">
    <location>
        <begin position="581"/>
        <end position="621"/>
    </location>
</feature>
<evidence type="ECO:0000259" key="3">
    <source>
        <dbReference type="PROSITE" id="PS50132"/>
    </source>
</evidence>
<feature type="region of interest" description="Disordered" evidence="2">
    <location>
        <begin position="344"/>
        <end position="372"/>
    </location>
</feature>
<dbReference type="AlphaFoldDB" id="A0A9P6TWM6"/>
<dbReference type="InterPro" id="IPR000591">
    <property type="entry name" value="DEP_dom"/>
</dbReference>
<feature type="compositionally biased region" description="Gly residues" evidence="2">
    <location>
        <begin position="670"/>
        <end position="681"/>
    </location>
</feature>
<feature type="compositionally biased region" description="Low complexity" evidence="2">
    <location>
        <begin position="703"/>
        <end position="731"/>
    </location>
</feature>
<feature type="compositionally biased region" description="Basic and acidic residues" evidence="2">
    <location>
        <begin position="404"/>
        <end position="413"/>
    </location>
</feature>
<evidence type="ECO:0000313" key="6">
    <source>
        <dbReference type="Proteomes" id="UP000807716"/>
    </source>
</evidence>
<evidence type="ECO:0000313" key="5">
    <source>
        <dbReference type="EMBL" id="KAG0249384.1"/>
    </source>
</evidence>
<feature type="region of interest" description="Disordered" evidence="2">
    <location>
        <begin position="669"/>
        <end position="759"/>
    </location>
</feature>
<dbReference type="Pfam" id="PF00615">
    <property type="entry name" value="RGS"/>
    <property type="match status" value="1"/>
</dbReference>
<dbReference type="PANTHER" id="PTHR10845">
    <property type="entry name" value="REGULATOR OF G PROTEIN SIGNALING"/>
    <property type="match status" value="1"/>
</dbReference>
<organism evidence="5 6">
    <name type="scientific">Actinomortierella ambigua</name>
    <dbReference type="NCBI Taxonomy" id="1343610"/>
    <lineage>
        <taxon>Eukaryota</taxon>
        <taxon>Fungi</taxon>
        <taxon>Fungi incertae sedis</taxon>
        <taxon>Mucoromycota</taxon>
        <taxon>Mortierellomycotina</taxon>
        <taxon>Mortierellomycetes</taxon>
        <taxon>Mortierellales</taxon>
        <taxon>Mortierellaceae</taxon>
        <taxon>Actinomortierella</taxon>
    </lineage>
</organism>
<name>A0A9P6TWM6_9FUNG</name>
<dbReference type="Proteomes" id="UP000807716">
    <property type="component" value="Unassembled WGS sequence"/>
</dbReference>
<dbReference type="Gene3D" id="1.10.10.10">
    <property type="entry name" value="Winged helix-like DNA-binding domain superfamily/Winged helix DNA-binding domain"/>
    <property type="match status" value="2"/>
</dbReference>
<keyword evidence="6" id="KW-1185">Reference proteome</keyword>
<feature type="compositionally biased region" description="Polar residues" evidence="2">
    <location>
        <begin position="356"/>
        <end position="369"/>
    </location>
</feature>
<dbReference type="GO" id="GO:0035556">
    <property type="term" value="P:intracellular signal transduction"/>
    <property type="evidence" value="ECO:0007669"/>
    <property type="project" value="InterPro"/>
</dbReference>
<dbReference type="GO" id="GO:0009968">
    <property type="term" value="P:negative regulation of signal transduction"/>
    <property type="evidence" value="ECO:0007669"/>
    <property type="project" value="UniProtKB-KW"/>
</dbReference>
<dbReference type="CDD" id="cd04371">
    <property type="entry name" value="DEP"/>
    <property type="match status" value="2"/>
</dbReference>
<reference evidence="5" key="1">
    <citation type="journal article" date="2020" name="Fungal Divers.">
        <title>Resolving the Mortierellaceae phylogeny through synthesis of multi-gene phylogenetics and phylogenomics.</title>
        <authorList>
            <person name="Vandepol N."/>
            <person name="Liber J."/>
            <person name="Desiro A."/>
            <person name="Na H."/>
            <person name="Kennedy M."/>
            <person name="Barry K."/>
            <person name="Grigoriev I.V."/>
            <person name="Miller A.N."/>
            <person name="O'Donnell K."/>
            <person name="Stajich J.E."/>
            <person name="Bonito G."/>
        </authorList>
    </citation>
    <scope>NUCLEOTIDE SEQUENCE</scope>
    <source>
        <strain evidence="5">BC1065</strain>
    </source>
</reference>
<dbReference type="InterPro" id="IPR058855">
    <property type="entry name" value="RGS1/SST2-like_Fungal-DR"/>
</dbReference>
<dbReference type="SMART" id="SM00049">
    <property type="entry name" value="DEP"/>
    <property type="match status" value="2"/>
</dbReference>
<feature type="region of interest" description="Disordered" evidence="2">
    <location>
        <begin position="172"/>
        <end position="212"/>
    </location>
</feature>
<sequence length="759" mass="81429">NIFDLFSTLVVSLPIEDRKIYFKKYPNSFTAEEAIANLGGLQFIQANRDPDPNDPTRIITHVVTTQFSLSKDMARNLCQTFMDARLLESASDPTRRDFRDRGVYRVTGKGAHILEKFVHRNSLPIKDTQHITQNAVSSLFYLEREDEDDTIVYNQNTIDNVFKRFAGPKPNVMLRERSDSSGDTPQSPSNNAGSGGGGGGGGTGRDRTFSGTDRSLGIEVKDQQPHNYDVYRHTFYGKAAVEWILDFTTVISKEEAICICQYMVQRGYIEQIGENGRGDGLFKTGSSAIYHLTETGRAMAGWESLAERTAGARVERSNTDVKLLSQQFIHSSNTAPRFPISVARAKRRSTDEASLGGSQHNGEGSSTGSIRPLSQLLNDPEYQLILGDAGAMSNYAPSSSGKESVGKSSKDRLGGGNIISNSSQSTTSNATRLGIILGNAVLRDLFRGFLKHHFCEENLSFYLEVLDYKNKFNHLINKTMSYAQASAVSAQSGSDPGSPPSASPNSGGYSSSPSLTQQALAIRELEKQICTQAFAIYETYLVAGAPREVNLSHQMRQDITAYMQAVLRNMETPDRIAPATVTPAPTSMSSPSSPSAGLGGAGSPKGGAALDLMEPSLDGMRPTTGKELIHISLFDTIHDHVFRLMSTDSVPKFIKTEKYREVMMNRVKQGRGGSLGGGGSSSGAVGSANSGPGNSVGSGGQDSGSDIGLDQHHVAALSSSPPPSGGAAVSLTSPSAVSGLRSGTARNEGEMRDADLQSS</sequence>
<dbReference type="InterPro" id="IPR036305">
    <property type="entry name" value="RGS_sf"/>
</dbReference>
<feature type="compositionally biased region" description="Low complexity" evidence="2">
    <location>
        <begin position="503"/>
        <end position="513"/>
    </location>
</feature>
<feature type="region of interest" description="Disordered" evidence="2">
    <location>
        <begin position="395"/>
        <end position="425"/>
    </location>
</feature>
<feature type="non-terminal residue" evidence="5">
    <location>
        <position position="1"/>
    </location>
</feature>
<dbReference type="InterPro" id="IPR044926">
    <property type="entry name" value="RGS_subdomain_2"/>
</dbReference>
<dbReference type="PROSITE" id="PS50132">
    <property type="entry name" value="RGS"/>
    <property type="match status" value="1"/>
</dbReference>
<feature type="compositionally biased region" description="Low complexity" evidence="2">
    <location>
        <begin position="581"/>
        <end position="596"/>
    </location>
</feature>
<feature type="compositionally biased region" description="Low complexity" evidence="2">
    <location>
        <begin position="682"/>
        <end position="693"/>
    </location>
</feature>
<dbReference type="SUPFAM" id="SSF48097">
    <property type="entry name" value="Regulator of G-protein signaling, RGS"/>
    <property type="match status" value="1"/>
</dbReference>
<dbReference type="OrthoDB" id="196547at2759"/>
<dbReference type="InterPro" id="IPR036388">
    <property type="entry name" value="WH-like_DNA-bd_sf"/>
</dbReference>
<feature type="domain" description="RGS" evidence="3">
    <location>
        <begin position="432"/>
        <end position="663"/>
    </location>
</feature>
<gene>
    <name evidence="5" type="ORF">DFQ27_000148</name>
</gene>
<feature type="compositionally biased region" description="Gly residues" evidence="2">
    <location>
        <begin position="193"/>
        <end position="203"/>
    </location>
</feature>
<dbReference type="InterPro" id="IPR016137">
    <property type="entry name" value="RGS"/>
</dbReference>
<dbReference type="InterPro" id="IPR036390">
    <property type="entry name" value="WH_DNA-bd_sf"/>
</dbReference>
<protein>
    <submittedName>
        <fullName evidence="5">Uncharacterized protein</fullName>
    </submittedName>
</protein>
<keyword evidence="1" id="KW-0734">Signal transduction inhibitor</keyword>
<dbReference type="EMBL" id="JAAAJB010001008">
    <property type="protein sequence ID" value="KAG0249384.1"/>
    <property type="molecule type" value="Genomic_DNA"/>
</dbReference>
<dbReference type="SUPFAM" id="SSF46785">
    <property type="entry name" value="Winged helix' DNA-binding domain"/>
    <property type="match status" value="2"/>
</dbReference>
<proteinExistence type="predicted"/>
<comment type="caution">
    <text evidence="5">The sequence shown here is derived from an EMBL/GenBank/DDBJ whole genome shotgun (WGS) entry which is preliminary data.</text>
</comment>
<evidence type="ECO:0000256" key="1">
    <source>
        <dbReference type="ARBA" id="ARBA00022700"/>
    </source>
</evidence>
<dbReference type="Pfam" id="PF00610">
    <property type="entry name" value="DEP"/>
    <property type="match status" value="1"/>
</dbReference>
<dbReference type="PANTHER" id="PTHR10845:SF192">
    <property type="entry name" value="DOUBLE HIT, ISOFORM B"/>
    <property type="match status" value="1"/>
</dbReference>
<feature type="compositionally biased region" description="Basic and acidic residues" evidence="2">
    <location>
        <begin position="747"/>
        <end position="759"/>
    </location>
</feature>
<dbReference type="SMART" id="SM00315">
    <property type="entry name" value="RGS"/>
    <property type="match status" value="1"/>
</dbReference>
<dbReference type="Pfam" id="PF25889">
    <property type="entry name" value="WHD_Fungal_DR"/>
    <property type="match status" value="1"/>
</dbReference>
<dbReference type="PROSITE" id="PS50186">
    <property type="entry name" value="DEP"/>
    <property type="match status" value="1"/>
</dbReference>
<dbReference type="Gene3D" id="1.10.167.10">
    <property type="entry name" value="Regulator of G-protein Signalling 4, domain 2"/>
    <property type="match status" value="1"/>
</dbReference>